<reference evidence="1" key="1">
    <citation type="journal article" date="2015" name="PeerJ">
        <title>First genomic representation of candidate bacterial phylum KSB3 points to enhanced environmental sensing as a trigger of wastewater bulking.</title>
        <authorList>
            <person name="Sekiguchi Y."/>
            <person name="Ohashi A."/>
            <person name="Parks D.H."/>
            <person name="Yamauchi T."/>
            <person name="Tyson G.W."/>
            <person name="Hugenholtz P."/>
        </authorList>
    </citation>
    <scope>NUCLEOTIDE SEQUENCE [LARGE SCALE GENOMIC DNA]</scope>
</reference>
<sequence length="57" mass="6925">MEIDKQAQTRKNALFLRMHLTEVHDLIDFMRNRSYKQQGWGKKNILFMPSYRVIRGN</sequence>
<dbReference type="Proteomes" id="UP000030700">
    <property type="component" value="Unassembled WGS sequence"/>
</dbReference>
<accession>A0A081BLT1</accession>
<evidence type="ECO:0000313" key="1">
    <source>
        <dbReference type="EMBL" id="GAK51347.1"/>
    </source>
</evidence>
<name>A0A081BLT1_9BACT</name>
<dbReference type="EMBL" id="DF820457">
    <property type="protein sequence ID" value="GAK51347.1"/>
    <property type="molecule type" value="Genomic_DNA"/>
</dbReference>
<dbReference type="HOGENOM" id="CLU_2987316_0_0_0"/>
<dbReference type="STRING" id="1499966.U14_02590"/>
<proteinExistence type="predicted"/>
<keyword evidence="2" id="KW-1185">Reference proteome</keyword>
<gene>
    <name evidence="1" type="ORF">U14_02590</name>
</gene>
<dbReference type="AlphaFoldDB" id="A0A081BLT1"/>
<protein>
    <submittedName>
        <fullName evidence="1">Uncharacterized protein</fullName>
    </submittedName>
</protein>
<organism evidence="1">
    <name type="scientific">Candidatus Moduliflexus flocculans</name>
    <dbReference type="NCBI Taxonomy" id="1499966"/>
    <lineage>
        <taxon>Bacteria</taxon>
        <taxon>Candidatus Moduliflexota</taxon>
        <taxon>Candidatus Moduliflexia</taxon>
        <taxon>Candidatus Moduliflexales</taxon>
        <taxon>Candidatus Moduliflexaceae</taxon>
    </lineage>
</organism>
<evidence type="ECO:0000313" key="2">
    <source>
        <dbReference type="Proteomes" id="UP000030700"/>
    </source>
</evidence>